<dbReference type="EMBL" id="CAJEWD010000003">
    <property type="protein sequence ID" value="CAD2071659.1"/>
    <property type="molecule type" value="Genomic_DNA"/>
</dbReference>
<name>A0A6V7R2S7_9STAP</name>
<evidence type="ECO:0000313" key="2">
    <source>
        <dbReference type="EMBL" id="CAD2071659.1"/>
    </source>
</evidence>
<dbReference type="AlphaFoldDB" id="A0A6V7R2S7"/>
<sequence>MVRVIIYFSMLCILLLSACANDDQMDVTEEETIDDSVSESIYSNEDEKLEIYAINTAKAVRAALFDTNITKGCFTNEQTGECEYLPIKPEEFLKIAPWLDLYENDIVINNLSEDNKDFYAKSLFAMREHKDLLESAKGEMSTSFDEVYENNDEKDPEERFLRIVGDHFPESIMDSNFIPIDEVADPNYELLDIPKPVKQVSSTDKENPTRSINNYTGDDDRNIVLEDIILENWKDESSDYLDITLDGEDKTFSILYTNEELINEMFDYLKGDRPNLKNSWEGLIESHREISEFLYENGGEGYTIEVLNPRNTERSLVIIKDGEYTYRVDD</sequence>
<accession>A0A6V7R2S7</accession>
<organism evidence="2 3">
    <name type="scientific">Jeotgalicoccus meleagridis</name>
    <dbReference type="NCBI Taxonomy" id="2759181"/>
    <lineage>
        <taxon>Bacteria</taxon>
        <taxon>Bacillati</taxon>
        <taxon>Bacillota</taxon>
        <taxon>Bacilli</taxon>
        <taxon>Bacillales</taxon>
        <taxon>Staphylococcaceae</taxon>
        <taxon>Jeotgalicoccus</taxon>
    </lineage>
</organism>
<evidence type="ECO:0000256" key="1">
    <source>
        <dbReference type="SAM" id="SignalP"/>
    </source>
</evidence>
<dbReference type="PROSITE" id="PS51257">
    <property type="entry name" value="PROKAR_LIPOPROTEIN"/>
    <property type="match status" value="1"/>
</dbReference>
<evidence type="ECO:0000313" key="3">
    <source>
        <dbReference type="Proteomes" id="UP000589351"/>
    </source>
</evidence>
<protein>
    <recommendedName>
        <fullName evidence="4">Lipoprotein</fullName>
    </recommendedName>
</protein>
<evidence type="ECO:0008006" key="4">
    <source>
        <dbReference type="Google" id="ProtNLM"/>
    </source>
</evidence>
<gene>
    <name evidence="2" type="ORF">JEODO184_00341</name>
</gene>
<dbReference type="Proteomes" id="UP000589351">
    <property type="component" value="Unassembled WGS sequence"/>
</dbReference>
<reference evidence="2 3" key="1">
    <citation type="submission" date="2020-07" db="EMBL/GenBank/DDBJ databases">
        <authorList>
            <person name="Criscuolo A."/>
        </authorList>
    </citation>
    <scope>NUCLEOTIDE SEQUENCE [LARGE SCALE GENOMIC DNA]</scope>
    <source>
        <strain evidence="2">CIP111649</strain>
    </source>
</reference>
<keyword evidence="1" id="KW-0732">Signal</keyword>
<proteinExistence type="predicted"/>
<keyword evidence="3" id="KW-1185">Reference proteome</keyword>
<feature type="signal peptide" evidence="1">
    <location>
        <begin position="1"/>
        <end position="20"/>
    </location>
</feature>
<comment type="caution">
    <text evidence="2">The sequence shown here is derived from an EMBL/GenBank/DDBJ whole genome shotgun (WGS) entry which is preliminary data.</text>
</comment>
<feature type="chain" id="PRO_5028152794" description="Lipoprotein" evidence="1">
    <location>
        <begin position="21"/>
        <end position="330"/>
    </location>
</feature>